<dbReference type="AlphaFoldDB" id="A0A0B5CIH6"/>
<dbReference type="EMBL" id="CP007726">
    <property type="protein sequence ID" value="AJE18838.1"/>
    <property type="molecule type" value="Genomic_DNA"/>
</dbReference>
<evidence type="ECO:0000313" key="2">
    <source>
        <dbReference type="Proteomes" id="UP000031392"/>
    </source>
</evidence>
<reference evidence="2" key="1">
    <citation type="submission" date="2014-05" db="EMBL/GenBank/DDBJ databases">
        <title>Complete Genome sequence of Neisseria elongata subsp. glycolytica.</title>
        <authorList>
            <person name="Veyrier F.J."/>
            <person name="Taha M.-K."/>
        </authorList>
    </citation>
    <scope>NUCLEOTIDE SEQUENCE [LARGE SCALE GENOMIC DNA]</scope>
    <source>
        <strain evidence="2">ATCC 29315</strain>
    </source>
</reference>
<dbReference type="KEGG" id="nel:NELON_07995"/>
<name>A0A0B5CIH6_NEIEG</name>
<gene>
    <name evidence="1" type="ORF">NELON_07995</name>
</gene>
<dbReference type="Proteomes" id="UP000031392">
    <property type="component" value="Chromosome"/>
</dbReference>
<dbReference type="HOGENOM" id="CLU_762331_0_0_4"/>
<reference evidence="1 2" key="2">
    <citation type="journal article" date="2015" name="PLoS Genet.">
        <title>Common Cell Shape Evolution of Two Nasopharyngeal Pathogens.</title>
        <authorList>
            <person name="Veyrier F.J."/>
            <person name="Biais N."/>
            <person name="Morales P."/>
            <person name="Belkacem N."/>
            <person name="Guilhen C."/>
            <person name="Ranjeva S."/>
            <person name="Sismeiro O."/>
            <person name="Pehau-Arnaudet G."/>
            <person name="Rocha E.P."/>
            <person name="Werts C."/>
            <person name="Taha M.K."/>
            <person name="Boneca I.G."/>
        </authorList>
    </citation>
    <scope>NUCLEOTIDE SEQUENCE [LARGE SCALE GENOMIC DNA]</scope>
    <source>
        <strain evidence="1 2">ATCC 29315</strain>
    </source>
</reference>
<dbReference type="PATRIC" id="fig|546263.7.peg.1710"/>
<accession>A0A0B5CIH6</accession>
<sequence>MSEHRYLPDTRPYPAEPVKRELLMHAEQAARGGAQGKLAAEALRAQIYGMLSQNFYLNLSVALSMTPSEAAYGTMMAALNDVLQAKTDEEIQWFALPVILVAGCKQAAALTAAAPAPELSACLANYPHTRALSRATWLPQLFTAGQISEINAGQWFKAKQNAEAAAEFAASLPQNDSLPLVEGQSVSAAFALGYGGRELTAALGKNLQEAALPLMQVWQQALSAPGVTLFANPLSPDSPPAALTDAGHMRLRMALDVFTANSIRSIRLQSPRVGVVMASQEGGRLVFGFNATDSQFELQPQTFTWPLSPMDKIEIVQQNFLDLLAECQVENIRLLHDPIGENDELPTYSQAVKLPGHNPLYGDGGHS</sequence>
<keyword evidence="2" id="KW-1185">Reference proteome</keyword>
<dbReference type="RefSeq" id="WP_041961444.1">
    <property type="nucleotide sequence ID" value="NZ_CP007726.1"/>
</dbReference>
<proteinExistence type="predicted"/>
<protein>
    <submittedName>
        <fullName evidence="1">Conjugal transfer protein</fullName>
    </submittedName>
</protein>
<evidence type="ECO:0000313" key="1">
    <source>
        <dbReference type="EMBL" id="AJE18838.1"/>
    </source>
</evidence>
<organism evidence="1 2">
    <name type="scientific">Neisseria elongata subsp. glycolytica ATCC 29315</name>
    <dbReference type="NCBI Taxonomy" id="546263"/>
    <lineage>
        <taxon>Bacteria</taxon>
        <taxon>Pseudomonadati</taxon>
        <taxon>Pseudomonadota</taxon>
        <taxon>Betaproteobacteria</taxon>
        <taxon>Neisseriales</taxon>
        <taxon>Neisseriaceae</taxon>
        <taxon>Neisseria</taxon>
    </lineage>
</organism>